<dbReference type="InterPro" id="IPR001138">
    <property type="entry name" value="Zn2Cys6_DnaBD"/>
</dbReference>
<dbReference type="CDD" id="cd00067">
    <property type="entry name" value="GAL4"/>
    <property type="match status" value="1"/>
</dbReference>
<dbReference type="InterPro" id="IPR007219">
    <property type="entry name" value="XnlR_reg_dom"/>
</dbReference>
<sequence length="620" mass="68064">MLVFSPAQQDTYNSAPIRGNRITDTASMPLARACDVCFKRKIQCITSHDGGPCDWCRHQNLECKFSRGKKVNGLNRTKSSKKVTELLARIDQLEKELACAKADAFRSTLSLQLPESKTSASNQATLRVGQNWYHRGMPIVSEDGFKWIKSTTTQDTTRFEKHLLGPAHLFSCISYPTYPSSGESLELPDISLALRTFNTDTSTFFRLGIGILDKSLFTETIDLAYAAFNPNASQGHLAARASLLAAFTVASYLKTSEEVASIDAQAIASTAQGLLGRIDGFANLDALQAILLLYKYRVATGQYDAAGALLPTACRMVCALDGHMKHPTPSKAAPDMRREHIRNLFWTCYIADKDMSLITGQPPLLADEYMDLGDAECSSPAQELDEVIDSSVACKLLPFTTGDRRLGLLKAKVFRVLYSPSALHIADSELLTRIRQLDDELENWRVNTSLLLRPKLGIARNSPGYGSAQTCLRAAHLQLEYNYLLTMIHSVVRRFGVAHDPDAGLPEDIHRVMHSSIDLALSAARNTIHAISEPVSVLKGKTWCTVFHPLIAAMSLFVNILIHPTSDQAVTDVEWLALASKTIHGLAVACSAEELKYLQQAGDFAAELLKLANGAIARHS</sequence>
<feature type="coiled-coil region" evidence="7">
    <location>
        <begin position="76"/>
        <end position="103"/>
    </location>
</feature>
<dbReference type="GO" id="GO:0003677">
    <property type="term" value="F:DNA binding"/>
    <property type="evidence" value="ECO:0007669"/>
    <property type="project" value="UniProtKB-KW"/>
</dbReference>
<dbReference type="Proteomes" id="UP000764110">
    <property type="component" value="Unassembled WGS sequence"/>
</dbReference>
<dbReference type="GO" id="GO:0005634">
    <property type="term" value="C:nucleus"/>
    <property type="evidence" value="ECO:0007669"/>
    <property type="project" value="UniProtKB-SubCell"/>
</dbReference>
<dbReference type="InterPro" id="IPR036864">
    <property type="entry name" value="Zn2-C6_fun-type_DNA-bd_sf"/>
</dbReference>
<comment type="caution">
    <text evidence="9">The sequence shown here is derived from an EMBL/GenBank/DDBJ whole genome shotgun (WGS) entry which is preliminary data.</text>
</comment>
<organism evidence="9 10">
    <name type="scientific">Metarhizium humberi</name>
    <dbReference type="NCBI Taxonomy" id="2596975"/>
    <lineage>
        <taxon>Eukaryota</taxon>
        <taxon>Fungi</taxon>
        <taxon>Dikarya</taxon>
        <taxon>Ascomycota</taxon>
        <taxon>Pezizomycotina</taxon>
        <taxon>Sordariomycetes</taxon>
        <taxon>Hypocreomycetidae</taxon>
        <taxon>Hypocreales</taxon>
        <taxon>Clavicipitaceae</taxon>
        <taxon>Metarhizium</taxon>
    </lineage>
</organism>
<evidence type="ECO:0000256" key="4">
    <source>
        <dbReference type="ARBA" id="ARBA00023125"/>
    </source>
</evidence>
<evidence type="ECO:0000256" key="7">
    <source>
        <dbReference type="SAM" id="Coils"/>
    </source>
</evidence>
<keyword evidence="7" id="KW-0175">Coiled coil</keyword>
<dbReference type="GO" id="GO:0006351">
    <property type="term" value="P:DNA-templated transcription"/>
    <property type="evidence" value="ECO:0007669"/>
    <property type="project" value="InterPro"/>
</dbReference>
<dbReference type="SMART" id="SM00906">
    <property type="entry name" value="Fungal_trans"/>
    <property type="match status" value="1"/>
</dbReference>
<dbReference type="PANTHER" id="PTHR46910:SF37">
    <property type="entry name" value="ZN(II)2CYS6 TRANSCRIPTION FACTOR (EUROFUNG)"/>
    <property type="match status" value="1"/>
</dbReference>
<evidence type="ECO:0000259" key="8">
    <source>
        <dbReference type="PROSITE" id="PS50048"/>
    </source>
</evidence>
<dbReference type="InterPro" id="IPR050987">
    <property type="entry name" value="AtrR-like"/>
</dbReference>
<keyword evidence="2" id="KW-0479">Metal-binding</keyword>
<evidence type="ECO:0000256" key="3">
    <source>
        <dbReference type="ARBA" id="ARBA00023015"/>
    </source>
</evidence>
<keyword evidence="3" id="KW-0805">Transcription regulation</keyword>
<keyword evidence="5" id="KW-0804">Transcription</keyword>
<dbReference type="Gene3D" id="4.10.240.10">
    <property type="entry name" value="Zn(2)-C6 fungal-type DNA-binding domain"/>
    <property type="match status" value="1"/>
</dbReference>
<comment type="subcellular location">
    <subcellularLocation>
        <location evidence="1">Nucleus</location>
    </subcellularLocation>
</comment>
<evidence type="ECO:0000256" key="1">
    <source>
        <dbReference type="ARBA" id="ARBA00004123"/>
    </source>
</evidence>
<dbReference type="PANTHER" id="PTHR46910">
    <property type="entry name" value="TRANSCRIPTION FACTOR PDR1"/>
    <property type="match status" value="1"/>
</dbReference>
<dbReference type="SUPFAM" id="SSF57701">
    <property type="entry name" value="Zn2/Cys6 DNA-binding domain"/>
    <property type="match status" value="1"/>
</dbReference>
<keyword evidence="4" id="KW-0238">DNA-binding</keyword>
<dbReference type="CDD" id="cd12148">
    <property type="entry name" value="fungal_TF_MHR"/>
    <property type="match status" value="1"/>
</dbReference>
<proteinExistence type="predicted"/>
<feature type="domain" description="Zn(2)-C6 fungal-type" evidence="8">
    <location>
        <begin position="33"/>
        <end position="65"/>
    </location>
</feature>
<evidence type="ECO:0000256" key="6">
    <source>
        <dbReference type="ARBA" id="ARBA00023242"/>
    </source>
</evidence>
<name>A0A9P8S3Z5_9HYPO</name>
<evidence type="ECO:0000256" key="2">
    <source>
        <dbReference type="ARBA" id="ARBA00022723"/>
    </source>
</evidence>
<evidence type="ECO:0000256" key="5">
    <source>
        <dbReference type="ARBA" id="ARBA00023163"/>
    </source>
</evidence>
<reference evidence="9 10" key="1">
    <citation type="submission" date="2020-07" db="EMBL/GenBank/DDBJ databases">
        <title>Metarhizium humberi genome.</title>
        <authorList>
            <person name="Lysoe E."/>
        </authorList>
    </citation>
    <scope>NUCLEOTIDE SEQUENCE [LARGE SCALE GENOMIC DNA]</scope>
    <source>
        <strain evidence="9 10">ESALQ1638</strain>
    </source>
</reference>
<evidence type="ECO:0000313" key="10">
    <source>
        <dbReference type="Proteomes" id="UP000764110"/>
    </source>
</evidence>
<accession>A0A9P8S3Z5</accession>
<dbReference type="EMBL" id="JACEFI010000020">
    <property type="protein sequence ID" value="KAH0593564.1"/>
    <property type="molecule type" value="Genomic_DNA"/>
</dbReference>
<dbReference type="GO" id="GO:0000981">
    <property type="term" value="F:DNA-binding transcription factor activity, RNA polymerase II-specific"/>
    <property type="evidence" value="ECO:0007669"/>
    <property type="project" value="InterPro"/>
</dbReference>
<protein>
    <recommendedName>
        <fullName evidence="8">Zn(2)-C6 fungal-type domain-containing protein</fullName>
    </recommendedName>
</protein>
<dbReference type="GO" id="GO:0008270">
    <property type="term" value="F:zinc ion binding"/>
    <property type="evidence" value="ECO:0007669"/>
    <property type="project" value="InterPro"/>
</dbReference>
<keyword evidence="6" id="KW-0539">Nucleus</keyword>
<gene>
    <name evidence="9" type="ORF">MHUMG1_08702</name>
</gene>
<dbReference type="AlphaFoldDB" id="A0A9P8S3Z5"/>
<keyword evidence="10" id="KW-1185">Reference proteome</keyword>
<dbReference type="PROSITE" id="PS50048">
    <property type="entry name" value="ZN2_CY6_FUNGAL_2"/>
    <property type="match status" value="1"/>
</dbReference>
<evidence type="ECO:0000313" key="9">
    <source>
        <dbReference type="EMBL" id="KAH0593564.1"/>
    </source>
</evidence>
<dbReference type="Pfam" id="PF04082">
    <property type="entry name" value="Fungal_trans"/>
    <property type="match status" value="1"/>
</dbReference>